<reference evidence="2" key="1">
    <citation type="submission" date="2021-06" db="EMBL/GenBank/DDBJ databases">
        <title>Comparative genomics, transcriptomics and evolutionary studies reveal genomic signatures of adaptation to plant cell wall in hemibiotrophic fungi.</title>
        <authorList>
            <consortium name="DOE Joint Genome Institute"/>
            <person name="Baroncelli R."/>
            <person name="Diaz J.F."/>
            <person name="Benocci T."/>
            <person name="Peng M."/>
            <person name="Battaglia E."/>
            <person name="Haridas S."/>
            <person name="Andreopoulos W."/>
            <person name="Labutti K."/>
            <person name="Pangilinan J."/>
            <person name="Floch G.L."/>
            <person name="Makela M.R."/>
            <person name="Henrissat B."/>
            <person name="Grigoriev I.V."/>
            <person name="Crouch J.A."/>
            <person name="De Vries R.P."/>
            <person name="Sukno S.A."/>
            <person name="Thon M.R."/>
        </authorList>
    </citation>
    <scope>NUCLEOTIDE SEQUENCE</scope>
    <source>
        <strain evidence="2">MAFF235873</strain>
    </source>
</reference>
<organism evidence="2 3">
    <name type="scientific">Colletotrichum zoysiae</name>
    <dbReference type="NCBI Taxonomy" id="1216348"/>
    <lineage>
        <taxon>Eukaryota</taxon>
        <taxon>Fungi</taxon>
        <taxon>Dikarya</taxon>
        <taxon>Ascomycota</taxon>
        <taxon>Pezizomycotina</taxon>
        <taxon>Sordariomycetes</taxon>
        <taxon>Hypocreomycetidae</taxon>
        <taxon>Glomerellales</taxon>
        <taxon>Glomerellaceae</taxon>
        <taxon>Colletotrichum</taxon>
        <taxon>Colletotrichum graminicola species complex</taxon>
    </lineage>
</organism>
<proteinExistence type="predicted"/>
<evidence type="ECO:0000256" key="1">
    <source>
        <dbReference type="SAM" id="SignalP"/>
    </source>
</evidence>
<comment type="caution">
    <text evidence="2">The sequence shown here is derived from an EMBL/GenBank/DDBJ whole genome shotgun (WGS) entry which is preliminary data.</text>
</comment>
<dbReference type="Proteomes" id="UP001232148">
    <property type="component" value="Unassembled WGS sequence"/>
</dbReference>
<accession>A0AAD9HSX1</accession>
<gene>
    <name evidence="2" type="ORF">LX32DRAFT_634028</name>
</gene>
<evidence type="ECO:0000313" key="3">
    <source>
        <dbReference type="Proteomes" id="UP001232148"/>
    </source>
</evidence>
<feature type="chain" id="PRO_5042270678" evidence="1">
    <location>
        <begin position="18"/>
        <end position="74"/>
    </location>
</feature>
<evidence type="ECO:0000313" key="2">
    <source>
        <dbReference type="EMBL" id="KAK2034570.1"/>
    </source>
</evidence>
<feature type="signal peptide" evidence="1">
    <location>
        <begin position="1"/>
        <end position="17"/>
    </location>
</feature>
<sequence>MVLLMLLFAASIVSVVTLSTFLFERPLPQLGCWGGSIVGCADCYVTLDGVNGCPAICSTPDSVEADRSFYRFGI</sequence>
<keyword evidence="3" id="KW-1185">Reference proteome</keyword>
<name>A0AAD9HSX1_9PEZI</name>
<dbReference type="EMBL" id="MU842813">
    <property type="protein sequence ID" value="KAK2034570.1"/>
    <property type="molecule type" value="Genomic_DNA"/>
</dbReference>
<dbReference type="AlphaFoldDB" id="A0AAD9HSX1"/>
<protein>
    <submittedName>
        <fullName evidence="2">Uncharacterized protein</fullName>
    </submittedName>
</protein>
<keyword evidence="1" id="KW-0732">Signal</keyword>